<evidence type="ECO:0000256" key="2">
    <source>
        <dbReference type="ARBA" id="ARBA00010044"/>
    </source>
</evidence>
<dbReference type="GO" id="GO:0008270">
    <property type="term" value="F:zinc ion binding"/>
    <property type="evidence" value="ECO:0007669"/>
    <property type="project" value="UniProtKB-UniRule"/>
</dbReference>
<name>A0A8E6EUF8_9BACT</name>
<feature type="domain" description="AAA+ ATPase" evidence="16">
    <location>
        <begin position="218"/>
        <end position="357"/>
    </location>
</feature>
<dbReference type="RefSeq" id="WP_213498589.1">
    <property type="nucleotide sequence ID" value="NZ_CP074694.1"/>
</dbReference>
<comment type="similarity">
    <text evidence="15">Belongs to the AAA ATPase family.</text>
</comment>
<feature type="active site" evidence="14">
    <location>
        <position position="449"/>
    </location>
</feature>
<evidence type="ECO:0000256" key="5">
    <source>
        <dbReference type="ARBA" id="ARBA00022723"/>
    </source>
</evidence>
<dbReference type="InterPro" id="IPR003960">
    <property type="entry name" value="ATPase_AAA_CS"/>
</dbReference>
<evidence type="ECO:0000256" key="14">
    <source>
        <dbReference type="HAMAP-Rule" id="MF_01458"/>
    </source>
</evidence>
<dbReference type="FunFam" id="1.10.8.60:FF:000001">
    <property type="entry name" value="ATP-dependent zinc metalloprotease FtsH"/>
    <property type="match status" value="1"/>
</dbReference>
<evidence type="ECO:0000313" key="18">
    <source>
        <dbReference type="Proteomes" id="UP000676194"/>
    </source>
</evidence>
<dbReference type="PANTHER" id="PTHR23076">
    <property type="entry name" value="METALLOPROTEASE M41 FTSH"/>
    <property type="match status" value="1"/>
</dbReference>
<dbReference type="GO" id="GO:0004222">
    <property type="term" value="F:metalloendopeptidase activity"/>
    <property type="evidence" value="ECO:0007669"/>
    <property type="project" value="InterPro"/>
</dbReference>
<comment type="cofactor">
    <cofactor evidence="14">
        <name>Zn(2+)</name>
        <dbReference type="ChEBI" id="CHEBI:29105"/>
    </cofactor>
    <text evidence="14">Binds 1 zinc ion per subunit.</text>
</comment>
<dbReference type="InterPro" id="IPR003959">
    <property type="entry name" value="ATPase_AAA_core"/>
</dbReference>
<dbReference type="InterPro" id="IPR005936">
    <property type="entry name" value="FtsH"/>
</dbReference>
<sequence length="645" mass="70817">MENPTGNKPERKRTSFTLNYAPILVIALFGVMLWYQSKEPTIQTIPYGKFKQLIGAPGITFRSLKVGRNDIRGEIITRDNIAGPEDVEPKSDQPHITSFKVLRLGVERDEQLYPLLDKYVVDYQAEEEDKPIQTALSTFLWLALMLAGGVAILFLSMRFFGGSPFSFGRSRHKVFAQKDSTKITFEDVAGIDEAKAELREVVDFLKKPEKYQALGGRIPKGVLLVGPPGTGKTLLARSVAGEAGVPFFSISGSDFVELFAGVGASRVRDLFRDAESNAPCIIFIDELDAMGKTRSSNSMMSHEEREQTLNQLLVEMDGFDTNRGVILMAATNRPETLDAALLRPGRFDRTVVVDRPDIDGREAILKVHARTVKLAPDVNLRKIAALTPGAAGADLANLVNEGALLAARRGKSSVTMSELDEAVERGAVGLERRSRVMRPEEKNRVAVHEAGHALVACVVDGCDPVHKVSIIPRGMAGGYVLQRPDGDRTLITRHELEARIKVALGGTIAEEIILGEISTGATSDLQTVNDIAQRMVREFGMSRLGRVYHAGEQNSFLPGFMEKSNVSEQTSREIDLEVRSIIEQCVSTVRDLIANNQPALNELAQCLIDKEVIEGRELYQILSRVGAPLTEAAMKTLLESKAEIP</sequence>
<keyword evidence="3 14" id="KW-0645">Protease</keyword>
<dbReference type="InterPro" id="IPR003593">
    <property type="entry name" value="AAA+_ATPase"/>
</dbReference>
<keyword evidence="5 14" id="KW-0479">Metal-binding</keyword>
<evidence type="ECO:0000256" key="4">
    <source>
        <dbReference type="ARBA" id="ARBA00022692"/>
    </source>
</evidence>
<dbReference type="InterPro" id="IPR041569">
    <property type="entry name" value="AAA_lid_3"/>
</dbReference>
<organism evidence="17 18">
    <name type="scientific">Telmatocola sphagniphila</name>
    <dbReference type="NCBI Taxonomy" id="1123043"/>
    <lineage>
        <taxon>Bacteria</taxon>
        <taxon>Pseudomonadati</taxon>
        <taxon>Planctomycetota</taxon>
        <taxon>Planctomycetia</taxon>
        <taxon>Gemmatales</taxon>
        <taxon>Gemmataceae</taxon>
    </lineage>
</organism>
<dbReference type="NCBIfam" id="TIGR01241">
    <property type="entry name" value="FtsH_fam"/>
    <property type="match status" value="1"/>
</dbReference>
<evidence type="ECO:0000256" key="6">
    <source>
        <dbReference type="ARBA" id="ARBA00022741"/>
    </source>
</evidence>
<evidence type="ECO:0000259" key="16">
    <source>
        <dbReference type="SMART" id="SM00382"/>
    </source>
</evidence>
<dbReference type="FunFam" id="1.20.58.760:FF:000001">
    <property type="entry name" value="ATP-dependent zinc metalloprotease FtsH"/>
    <property type="match status" value="1"/>
</dbReference>
<keyword evidence="14" id="KW-1003">Cell membrane</keyword>
<dbReference type="HAMAP" id="MF_01458">
    <property type="entry name" value="FtsH"/>
    <property type="match status" value="1"/>
</dbReference>
<keyword evidence="10 14" id="KW-1133">Transmembrane helix</keyword>
<accession>A0A8E6EUF8</accession>
<evidence type="ECO:0000256" key="3">
    <source>
        <dbReference type="ARBA" id="ARBA00022670"/>
    </source>
</evidence>
<keyword evidence="9 14" id="KW-0067">ATP-binding</keyword>
<evidence type="ECO:0000256" key="12">
    <source>
        <dbReference type="ARBA" id="ARBA00023136"/>
    </source>
</evidence>
<dbReference type="KEGG" id="tsph:KIH39_07075"/>
<keyword evidence="4 14" id="KW-0812">Transmembrane</keyword>
<dbReference type="CDD" id="cd19501">
    <property type="entry name" value="RecA-like_FtsH"/>
    <property type="match status" value="1"/>
</dbReference>
<keyword evidence="12 14" id="KW-0472">Membrane</keyword>
<feature type="transmembrane region" description="Helical" evidence="14">
    <location>
        <begin position="16"/>
        <end position="35"/>
    </location>
</feature>
<dbReference type="Pfam" id="PF01434">
    <property type="entry name" value="Peptidase_M41"/>
    <property type="match status" value="1"/>
</dbReference>
<comment type="similarity">
    <text evidence="13 14">In the central section; belongs to the AAA ATPase family.</text>
</comment>
<reference evidence="17" key="1">
    <citation type="submission" date="2021-05" db="EMBL/GenBank/DDBJ databases">
        <title>Complete genome sequence of the cellulolytic planctomycete Telmatocola sphagniphila SP2T and characterization of the first cellulase from planctomycetes.</title>
        <authorList>
            <person name="Rakitin A.L."/>
            <person name="Beletsky A.V."/>
            <person name="Naumoff D.G."/>
            <person name="Kulichevskaya I.S."/>
            <person name="Mardanov A.V."/>
            <person name="Ravin N.V."/>
            <person name="Dedysh S.N."/>
        </authorList>
    </citation>
    <scope>NUCLEOTIDE SEQUENCE</scope>
    <source>
        <strain evidence="17">SP2T</strain>
    </source>
</reference>
<evidence type="ECO:0000256" key="13">
    <source>
        <dbReference type="ARBA" id="ARBA00061570"/>
    </source>
</evidence>
<evidence type="ECO:0000313" key="17">
    <source>
        <dbReference type="EMBL" id="QVL33664.1"/>
    </source>
</evidence>
<dbReference type="InterPro" id="IPR037219">
    <property type="entry name" value="Peptidase_M41-like"/>
</dbReference>
<comment type="subcellular location">
    <subcellularLocation>
        <location evidence="14">Cell membrane</location>
        <topology evidence="14">Multi-pass membrane protein</topology>
        <orientation evidence="14">Cytoplasmic side</orientation>
    </subcellularLocation>
    <subcellularLocation>
        <location evidence="1">Membrane</location>
    </subcellularLocation>
</comment>
<keyword evidence="8 14" id="KW-0862">Zinc</keyword>
<keyword evidence="18" id="KW-1185">Reference proteome</keyword>
<dbReference type="Pfam" id="PF00004">
    <property type="entry name" value="AAA"/>
    <property type="match status" value="1"/>
</dbReference>
<evidence type="ECO:0000256" key="8">
    <source>
        <dbReference type="ARBA" id="ARBA00022833"/>
    </source>
</evidence>
<gene>
    <name evidence="14 17" type="primary">ftsH</name>
    <name evidence="17" type="ORF">KIH39_07075</name>
</gene>
<evidence type="ECO:0000256" key="7">
    <source>
        <dbReference type="ARBA" id="ARBA00022801"/>
    </source>
</evidence>
<keyword evidence="7 14" id="KW-0378">Hydrolase</keyword>
<dbReference type="Gene3D" id="3.40.50.300">
    <property type="entry name" value="P-loop containing nucleotide triphosphate hydrolases"/>
    <property type="match status" value="1"/>
</dbReference>
<proteinExistence type="inferred from homology"/>
<dbReference type="SUPFAM" id="SSF140990">
    <property type="entry name" value="FtsH protease domain-like"/>
    <property type="match status" value="1"/>
</dbReference>
<dbReference type="Proteomes" id="UP000676194">
    <property type="component" value="Chromosome"/>
</dbReference>
<dbReference type="PANTHER" id="PTHR23076:SF97">
    <property type="entry name" value="ATP-DEPENDENT ZINC METALLOPROTEASE YME1L1"/>
    <property type="match status" value="1"/>
</dbReference>
<dbReference type="AlphaFoldDB" id="A0A8E6EUF8"/>
<feature type="binding site" evidence="14">
    <location>
        <position position="524"/>
    </location>
    <ligand>
        <name>Zn(2+)</name>
        <dbReference type="ChEBI" id="CHEBI:29105"/>
        <note>catalytic</note>
    </ligand>
</feature>
<feature type="binding site" evidence="14">
    <location>
        <position position="448"/>
    </location>
    <ligand>
        <name>Zn(2+)</name>
        <dbReference type="ChEBI" id="CHEBI:29105"/>
        <note>catalytic</note>
    </ligand>
</feature>
<dbReference type="Gene3D" id="1.10.8.60">
    <property type="match status" value="1"/>
</dbReference>
<evidence type="ECO:0000256" key="15">
    <source>
        <dbReference type="RuleBase" id="RU003651"/>
    </source>
</evidence>
<dbReference type="SUPFAM" id="SSF52540">
    <property type="entry name" value="P-loop containing nucleoside triphosphate hydrolases"/>
    <property type="match status" value="1"/>
</dbReference>
<dbReference type="InterPro" id="IPR027417">
    <property type="entry name" value="P-loop_NTPase"/>
</dbReference>
<keyword evidence="6 14" id="KW-0547">Nucleotide-binding</keyword>
<dbReference type="EMBL" id="CP074694">
    <property type="protein sequence ID" value="QVL33664.1"/>
    <property type="molecule type" value="Genomic_DNA"/>
</dbReference>
<feature type="binding site" evidence="14">
    <location>
        <begin position="226"/>
        <end position="233"/>
    </location>
    <ligand>
        <name>ATP</name>
        <dbReference type="ChEBI" id="CHEBI:30616"/>
    </ligand>
</feature>
<evidence type="ECO:0000256" key="1">
    <source>
        <dbReference type="ARBA" id="ARBA00004370"/>
    </source>
</evidence>
<evidence type="ECO:0000256" key="10">
    <source>
        <dbReference type="ARBA" id="ARBA00022989"/>
    </source>
</evidence>
<dbReference type="FunFam" id="3.40.50.300:FF:000001">
    <property type="entry name" value="ATP-dependent zinc metalloprotease FtsH"/>
    <property type="match status" value="1"/>
</dbReference>
<dbReference type="GO" id="GO:0004176">
    <property type="term" value="F:ATP-dependent peptidase activity"/>
    <property type="evidence" value="ECO:0007669"/>
    <property type="project" value="InterPro"/>
</dbReference>
<dbReference type="GO" id="GO:0016887">
    <property type="term" value="F:ATP hydrolysis activity"/>
    <property type="evidence" value="ECO:0007669"/>
    <property type="project" value="UniProtKB-UniRule"/>
</dbReference>
<dbReference type="SMART" id="SM00382">
    <property type="entry name" value="AAA"/>
    <property type="match status" value="1"/>
</dbReference>
<comment type="function">
    <text evidence="14">Acts as a processive, ATP-dependent zinc metallopeptidase for both cytoplasmic and membrane proteins. Plays a role in the quality control of integral membrane proteins.</text>
</comment>
<keyword evidence="11 14" id="KW-0482">Metalloprotease</keyword>
<comment type="similarity">
    <text evidence="2 14">In the C-terminal section; belongs to the peptidase M41 family.</text>
</comment>
<dbReference type="PROSITE" id="PS00674">
    <property type="entry name" value="AAA"/>
    <property type="match status" value="1"/>
</dbReference>
<dbReference type="Gene3D" id="1.20.58.760">
    <property type="entry name" value="Peptidase M41"/>
    <property type="match status" value="1"/>
</dbReference>
<feature type="binding site" evidence="14">
    <location>
        <position position="452"/>
    </location>
    <ligand>
        <name>Zn(2+)</name>
        <dbReference type="ChEBI" id="CHEBI:29105"/>
        <note>catalytic</note>
    </ligand>
</feature>
<dbReference type="GO" id="GO:0006508">
    <property type="term" value="P:proteolysis"/>
    <property type="evidence" value="ECO:0007669"/>
    <property type="project" value="UniProtKB-KW"/>
</dbReference>
<dbReference type="Pfam" id="PF17862">
    <property type="entry name" value="AAA_lid_3"/>
    <property type="match status" value="1"/>
</dbReference>
<evidence type="ECO:0000256" key="9">
    <source>
        <dbReference type="ARBA" id="ARBA00022840"/>
    </source>
</evidence>
<evidence type="ECO:0000256" key="11">
    <source>
        <dbReference type="ARBA" id="ARBA00023049"/>
    </source>
</evidence>
<dbReference type="GO" id="GO:0030163">
    <property type="term" value="P:protein catabolic process"/>
    <property type="evidence" value="ECO:0007669"/>
    <property type="project" value="UniProtKB-UniRule"/>
</dbReference>
<dbReference type="EC" id="3.4.24.-" evidence="14"/>
<dbReference type="GO" id="GO:0005886">
    <property type="term" value="C:plasma membrane"/>
    <property type="evidence" value="ECO:0007669"/>
    <property type="project" value="UniProtKB-SubCell"/>
</dbReference>
<protein>
    <recommendedName>
        <fullName evidence="14">ATP-dependent zinc metalloprotease FtsH</fullName>
        <ecNumber evidence="14">3.4.24.-</ecNumber>
    </recommendedName>
</protein>
<comment type="subunit">
    <text evidence="14">Homohexamer.</text>
</comment>
<feature type="transmembrane region" description="Helical" evidence="14">
    <location>
        <begin position="139"/>
        <end position="161"/>
    </location>
</feature>
<dbReference type="GO" id="GO:0005524">
    <property type="term" value="F:ATP binding"/>
    <property type="evidence" value="ECO:0007669"/>
    <property type="project" value="UniProtKB-UniRule"/>
</dbReference>
<dbReference type="InterPro" id="IPR000642">
    <property type="entry name" value="Peptidase_M41"/>
</dbReference>